<dbReference type="Pfam" id="PF07719">
    <property type="entry name" value="TPR_2"/>
    <property type="match status" value="1"/>
</dbReference>
<dbReference type="RefSeq" id="WP_068557232.1">
    <property type="nucleotide sequence ID" value="NZ_LOEE01000055.1"/>
</dbReference>
<evidence type="ECO:0000256" key="2">
    <source>
        <dbReference type="ARBA" id="ARBA00022803"/>
    </source>
</evidence>
<feature type="repeat" description="TPR" evidence="3">
    <location>
        <begin position="321"/>
        <end position="354"/>
    </location>
</feature>
<keyword evidence="6" id="KW-1185">Reference proteome</keyword>
<dbReference type="InterPro" id="IPR001173">
    <property type="entry name" value="Glyco_trans_2-like"/>
</dbReference>
<reference evidence="5 6" key="1">
    <citation type="submission" date="2015-12" db="EMBL/GenBank/DDBJ databases">
        <title>Draft genome sequence of the thermoanaerobe Thermotalea metallivorans, an isolate from the runoff channel of the Great Artesian Basin, Australia.</title>
        <authorList>
            <person name="Patel B.K."/>
        </authorList>
    </citation>
    <scope>NUCLEOTIDE SEQUENCE [LARGE SCALE GENOMIC DNA]</scope>
    <source>
        <strain evidence="5 6">B2-1</strain>
    </source>
</reference>
<dbReference type="PANTHER" id="PTHR43630:SF2">
    <property type="entry name" value="GLYCOSYLTRANSFERASE"/>
    <property type="match status" value="1"/>
</dbReference>
<dbReference type="PROSITE" id="PS50293">
    <property type="entry name" value="TPR_REGION"/>
    <property type="match status" value="1"/>
</dbReference>
<keyword evidence="1" id="KW-0677">Repeat</keyword>
<dbReference type="InterPro" id="IPR019734">
    <property type="entry name" value="TPR_rpt"/>
</dbReference>
<evidence type="ECO:0000313" key="6">
    <source>
        <dbReference type="Proteomes" id="UP000070456"/>
    </source>
</evidence>
<comment type="caution">
    <text evidence="5">The sequence shown here is derived from an EMBL/GenBank/DDBJ whole genome shotgun (WGS) entry which is preliminary data.</text>
</comment>
<sequence length="598" mass="69699">MERMKTVSLCMIVKDEEKYLERCLNSVKDLVDEMIIVDTGSKDRTLSIAEKFGAIVKHYAWDDHFSNAKNYSLQFASKHWILLMDGDDEFCSEDKEKFIELINNSQKDGHYFKTLSFAGEKPGRDTVSNLNLRLLRNNQRYKFVGAIHEQIARVDGKIDYRNFSTENIRVFHYGYLNQVAVEKNKRNRNIAIIEKELKEDPGNKFHLFNLGNEYYAMGEKEKALSLYDEAYNHLDFHVGFAPKLVIRRIMCLEELGRHGEALAEIEKGMTHFPNFTDLEFIRGWIHFTDGRYTLAIDRFKRCLELGEPPIQLEFLNGAGTFRPYQALGEIYYKFEDYEKALICFENSLKLNPNARHILYRIAKIFNKMYEEKKIVSYKIAQYFHLHHGPSLLCIADILMQEGLYDLAQGYLEKAGEMVEDHHEINFIMGKNLFYQKRFDEALERLERVNANHPQYGESLKKKFIIHLIRNDREVSSVLGKLKEIGDDFGYRVCLQLYSIAQGENKAILSEEDDPAQCLGITMEILEDLLKVRAFVLFEKLLNVLNYIHSDQVLLALAKLYYHHGFKGMAAREVLRSIQELSAIDRTGVEILYDGYQGH</sequence>
<keyword evidence="5" id="KW-0808">Transferase</keyword>
<organism evidence="5 6">
    <name type="scientific">Thermotalea metallivorans</name>
    <dbReference type="NCBI Taxonomy" id="520762"/>
    <lineage>
        <taxon>Bacteria</taxon>
        <taxon>Bacillati</taxon>
        <taxon>Bacillota</taxon>
        <taxon>Clostridia</taxon>
        <taxon>Peptostreptococcales</taxon>
        <taxon>Thermotaleaceae</taxon>
        <taxon>Thermotalea</taxon>
    </lineage>
</organism>
<keyword evidence="2 3" id="KW-0802">TPR repeat</keyword>
<dbReference type="PROSITE" id="PS50005">
    <property type="entry name" value="TPR"/>
    <property type="match status" value="1"/>
</dbReference>
<protein>
    <submittedName>
        <fullName evidence="5">SPBc2 prophage-derived glycosyltransferase SunS</fullName>
        <ecNumber evidence="5">2.4.1.-</ecNumber>
    </submittedName>
</protein>
<dbReference type="OrthoDB" id="9815923at2"/>
<evidence type="ECO:0000256" key="3">
    <source>
        <dbReference type="PROSITE-ProRule" id="PRU00339"/>
    </source>
</evidence>
<evidence type="ECO:0000313" key="5">
    <source>
        <dbReference type="EMBL" id="KXG74409.1"/>
    </source>
</evidence>
<dbReference type="Proteomes" id="UP000070456">
    <property type="component" value="Unassembled WGS sequence"/>
</dbReference>
<dbReference type="SMART" id="SM00028">
    <property type="entry name" value="TPR"/>
    <property type="match status" value="6"/>
</dbReference>
<evidence type="ECO:0000256" key="1">
    <source>
        <dbReference type="ARBA" id="ARBA00022737"/>
    </source>
</evidence>
<dbReference type="InterPro" id="IPR029044">
    <property type="entry name" value="Nucleotide-diphossugar_trans"/>
</dbReference>
<dbReference type="STRING" id="520762.AN619_23920"/>
<dbReference type="PANTHER" id="PTHR43630">
    <property type="entry name" value="POLY-BETA-1,6-N-ACETYL-D-GLUCOSAMINE SYNTHASE"/>
    <property type="match status" value="1"/>
</dbReference>
<dbReference type="InterPro" id="IPR011990">
    <property type="entry name" value="TPR-like_helical_dom_sf"/>
</dbReference>
<name>A0A140L1I4_9FIRM</name>
<keyword evidence="5" id="KW-0328">Glycosyltransferase</keyword>
<dbReference type="EMBL" id="LOEE01000055">
    <property type="protein sequence ID" value="KXG74409.1"/>
    <property type="molecule type" value="Genomic_DNA"/>
</dbReference>
<gene>
    <name evidence="5" type="primary">sunS</name>
    <name evidence="5" type="ORF">AN619_23920</name>
</gene>
<dbReference type="SUPFAM" id="SSF48452">
    <property type="entry name" value="TPR-like"/>
    <property type="match status" value="1"/>
</dbReference>
<dbReference type="SUPFAM" id="SSF53448">
    <property type="entry name" value="Nucleotide-diphospho-sugar transferases"/>
    <property type="match status" value="1"/>
</dbReference>
<dbReference type="PATRIC" id="fig|520762.4.peg.2636"/>
<feature type="domain" description="Glycosyltransferase 2-like" evidence="4">
    <location>
        <begin position="8"/>
        <end position="129"/>
    </location>
</feature>
<dbReference type="InterPro" id="IPR013105">
    <property type="entry name" value="TPR_2"/>
</dbReference>
<dbReference type="CDD" id="cd02511">
    <property type="entry name" value="Beta4Glucosyltransferase"/>
    <property type="match status" value="1"/>
</dbReference>
<dbReference type="GO" id="GO:0016757">
    <property type="term" value="F:glycosyltransferase activity"/>
    <property type="evidence" value="ECO:0007669"/>
    <property type="project" value="UniProtKB-KW"/>
</dbReference>
<dbReference type="Gene3D" id="1.25.40.10">
    <property type="entry name" value="Tetratricopeptide repeat domain"/>
    <property type="match status" value="3"/>
</dbReference>
<proteinExistence type="predicted"/>
<dbReference type="AlphaFoldDB" id="A0A140L1I4"/>
<evidence type="ECO:0000259" key="4">
    <source>
        <dbReference type="Pfam" id="PF00535"/>
    </source>
</evidence>
<dbReference type="EC" id="2.4.1.-" evidence="5"/>
<dbReference type="Gene3D" id="3.90.550.10">
    <property type="entry name" value="Spore Coat Polysaccharide Biosynthesis Protein SpsA, Chain A"/>
    <property type="match status" value="1"/>
</dbReference>
<accession>A0A140L1I4</accession>
<dbReference type="Pfam" id="PF00535">
    <property type="entry name" value="Glycos_transf_2"/>
    <property type="match status" value="1"/>
</dbReference>